<feature type="domain" description="Endonuclease/exonuclease/phosphatase" evidence="6">
    <location>
        <begin position="45"/>
        <end position="297"/>
    </location>
</feature>
<comment type="similarity">
    <text evidence="2">Belongs to the DNA repair enzymes AP/ExoA family.</text>
</comment>
<dbReference type="Proteomes" id="UP001567537">
    <property type="component" value="Unassembled WGS sequence"/>
</dbReference>
<name>A0ABV4IZ56_9ACTN</name>
<sequence>MPNTVEHARTWSVVSCPDAHCDLRQRVRGGAGSESWECVVFTVTSVNVNGLRAAARKGFVEWLAKTSADVLCLQEVRAEAEQLPEQVRAPEGWHVVHAPAAAKGRAGVSLYTRREPDRVRIGFGSDEFDDSGRYVEADLPGVTVASLYLPSGEVGTERQEEKVRFMDQFLVHLKGLRERAAADGREVVVCGDWNIAHEKADLRNWRGNTRSSGFLPEEREWLSRVFAADDGGYVDVVRALHPEVDGPYSWWSYRGRAFDNDTGWRIDLAVATPGIAARAVEAYVERAATHAERWSDHAPVTVVFDR</sequence>
<evidence type="ECO:0000256" key="5">
    <source>
        <dbReference type="ARBA" id="ARBA00022842"/>
    </source>
</evidence>
<evidence type="ECO:0000313" key="8">
    <source>
        <dbReference type="Proteomes" id="UP001567537"/>
    </source>
</evidence>
<dbReference type="SUPFAM" id="SSF56219">
    <property type="entry name" value="DNase I-like"/>
    <property type="match status" value="1"/>
</dbReference>
<dbReference type="PANTHER" id="PTHR43250">
    <property type="entry name" value="EXODEOXYRIBONUCLEASE III"/>
    <property type="match status" value="1"/>
</dbReference>
<keyword evidence="5" id="KW-0460">Magnesium</keyword>
<evidence type="ECO:0000256" key="3">
    <source>
        <dbReference type="ARBA" id="ARBA00022723"/>
    </source>
</evidence>
<gene>
    <name evidence="7" type="primary">xth</name>
    <name evidence="7" type="ORF">KYY02_15080</name>
</gene>
<evidence type="ECO:0000259" key="6">
    <source>
        <dbReference type="Pfam" id="PF03372"/>
    </source>
</evidence>
<protein>
    <submittedName>
        <fullName evidence="7">Exodeoxyribonuclease III</fullName>
        <ecNumber evidence="7">3.1.11.2</ecNumber>
    </submittedName>
</protein>
<accession>A0ABV4IZ56</accession>
<reference evidence="7 8" key="1">
    <citation type="journal article" date="2021" name="Res Sq">
        <title>Streptomyces Pimoensis sp. nov., Isolated From the Taklimakan Desert in Xinjiang, China.</title>
        <authorList>
            <person name="Zhang P."/>
            <person name="Luo X."/>
            <person name="Luo X."/>
            <person name="Liu Z."/>
            <person name="Xia Z."/>
            <person name="Wan C."/>
            <person name="zhang L."/>
        </authorList>
    </citation>
    <scope>NUCLEOTIDE SEQUENCE [LARGE SCALE GENOMIC DNA]</scope>
    <source>
        <strain evidence="7 8">TRM75549</strain>
    </source>
</reference>
<dbReference type="GO" id="GO:0008311">
    <property type="term" value="F:double-stranded DNA 3'-5' DNA exonuclease activity"/>
    <property type="evidence" value="ECO:0007669"/>
    <property type="project" value="UniProtKB-EC"/>
</dbReference>
<evidence type="ECO:0000256" key="1">
    <source>
        <dbReference type="ARBA" id="ARBA00001946"/>
    </source>
</evidence>
<dbReference type="Gene3D" id="3.60.10.10">
    <property type="entry name" value="Endonuclease/exonuclease/phosphatase"/>
    <property type="match status" value="1"/>
</dbReference>
<dbReference type="NCBIfam" id="TIGR00633">
    <property type="entry name" value="xth"/>
    <property type="match status" value="1"/>
</dbReference>
<dbReference type="Pfam" id="PF03372">
    <property type="entry name" value="Exo_endo_phos"/>
    <property type="match status" value="1"/>
</dbReference>
<dbReference type="InterPro" id="IPR036691">
    <property type="entry name" value="Endo/exonu/phosph_ase_sf"/>
</dbReference>
<keyword evidence="4 7" id="KW-0378">Hydrolase</keyword>
<dbReference type="InterPro" id="IPR005135">
    <property type="entry name" value="Endo/exonuclease/phosphatase"/>
</dbReference>
<dbReference type="InterPro" id="IPR004808">
    <property type="entry name" value="AP_endonuc_1"/>
</dbReference>
<dbReference type="CDD" id="cd10281">
    <property type="entry name" value="Nape_like_AP-endo"/>
    <property type="match status" value="1"/>
</dbReference>
<evidence type="ECO:0000313" key="7">
    <source>
        <dbReference type="EMBL" id="MEZ3179960.1"/>
    </source>
</evidence>
<dbReference type="PANTHER" id="PTHR43250:SF2">
    <property type="entry name" value="EXODEOXYRIBONUCLEASE III"/>
    <property type="match status" value="1"/>
</dbReference>
<keyword evidence="8" id="KW-1185">Reference proteome</keyword>
<comment type="caution">
    <text evidence="7">The sequence shown here is derived from an EMBL/GenBank/DDBJ whole genome shotgun (WGS) entry which is preliminary data.</text>
</comment>
<keyword evidence="3" id="KW-0479">Metal-binding</keyword>
<dbReference type="InterPro" id="IPR037493">
    <property type="entry name" value="ExoIII-like"/>
</dbReference>
<proteinExistence type="inferred from homology"/>
<evidence type="ECO:0000256" key="2">
    <source>
        <dbReference type="ARBA" id="ARBA00007092"/>
    </source>
</evidence>
<dbReference type="PROSITE" id="PS51435">
    <property type="entry name" value="AP_NUCLEASE_F1_4"/>
    <property type="match status" value="1"/>
</dbReference>
<evidence type="ECO:0000256" key="4">
    <source>
        <dbReference type="ARBA" id="ARBA00022801"/>
    </source>
</evidence>
<dbReference type="EC" id="3.1.11.2" evidence="7"/>
<comment type="cofactor">
    <cofactor evidence="1">
        <name>Mg(2+)</name>
        <dbReference type="ChEBI" id="CHEBI:18420"/>
    </cofactor>
</comment>
<dbReference type="EMBL" id="JAHWZY010000013">
    <property type="protein sequence ID" value="MEZ3179960.1"/>
    <property type="molecule type" value="Genomic_DNA"/>
</dbReference>
<organism evidence="7 8">
    <name type="scientific">Streptomyces pimonensis</name>
    <dbReference type="NCBI Taxonomy" id="2860288"/>
    <lineage>
        <taxon>Bacteria</taxon>
        <taxon>Bacillati</taxon>
        <taxon>Actinomycetota</taxon>
        <taxon>Actinomycetes</taxon>
        <taxon>Kitasatosporales</taxon>
        <taxon>Streptomycetaceae</taxon>
        <taxon>Streptomyces</taxon>
    </lineage>
</organism>
<dbReference type="NCBIfam" id="TIGR00195">
    <property type="entry name" value="exoDNase_III"/>
    <property type="match status" value="1"/>
</dbReference>